<dbReference type="PATRIC" id="fig|1423734.3.peg.449"/>
<proteinExistence type="predicted"/>
<dbReference type="STRING" id="1423734.FC83_GL000448"/>
<evidence type="ECO:0000313" key="3">
    <source>
        <dbReference type="Proteomes" id="UP000051236"/>
    </source>
</evidence>
<accession>A0A0R1XSE1</accession>
<dbReference type="Gene3D" id="3.40.50.360">
    <property type="match status" value="1"/>
</dbReference>
<evidence type="ECO:0000313" key="2">
    <source>
        <dbReference type="EMBL" id="KRM32581.1"/>
    </source>
</evidence>
<dbReference type="GO" id="GO:0010181">
    <property type="term" value="F:FMN binding"/>
    <property type="evidence" value="ECO:0007669"/>
    <property type="project" value="InterPro"/>
</dbReference>
<gene>
    <name evidence="2" type="ORF">FC83_GL000448</name>
</gene>
<dbReference type="Proteomes" id="UP000051236">
    <property type="component" value="Unassembled WGS sequence"/>
</dbReference>
<dbReference type="InterPro" id="IPR008254">
    <property type="entry name" value="Flavodoxin/NO_synth"/>
</dbReference>
<feature type="domain" description="Flavodoxin-like" evidence="1">
    <location>
        <begin position="5"/>
        <end position="126"/>
    </location>
</feature>
<name>A0A0R1XSE1_9LACO</name>
<dbReference type="SUPFAM" id="SSF52218">
    <property type="entry name" value="Flavoproteins"/>
    <property type="match status" value="1"/>
</dbReference>
<protein>
    <submittedName>
        <fullName evidence="2">Flavodoxin</fullName>
    </submittedName>
</protein>
<dbReference type="InterPro" id="IPR029039">
    <property type="entry name" value="Flavoprotein-like_sf"/>
</dbReference>
<organism evidence="2 3">
    <name type="scientific">Agrilactobacillus composti DSM 18527 = JCM 14202</name>
    <dbReference type="NCBI Taxonomy" id="1423734"/>
    <lineage>
        <taxon>Bacteria</taxon>
        <taxon>Bacillati</taxon>
        <taxon>Bacillota</taxon>
        <taxon>Bacilli</taxon>
        <taxon>Lactobacillales</taxon>
        <taxon>Lactobacillaceae</taxon>
        <taxon>Agrilactobacillus</taxon>
    </lineage>
</organism>
<keyword evidence="3" id="KW-1185">Reference proteome</keyword>
<evidence type="ECO:0000259" key="1">
    <source>
        <dbReference type="Pfam" id="PF12682"/>
    </source>
</evidence>
<reference evidence="2 3" key="1">
    <citation type="journal article" date="2015" name="Genome Announc.">
        <title>Expanding the biotechnology potential of lactobacilli through comparative genomics of 213 strains and associated genera.</title>
        <authorList>
            <person name="Sun Z."/>
            <person name="Harris H.M."/>
            <person name="McCann A."/>
            <person name="Guo C."/>
            <person name="Argimon S."/>
            <person name="Zhang W."/>
            <person name="Yang X."/>
            <person name="Jeffery I.B."/>
            <person name="Cooney J.C."/>
            <person name="Kagawa T.F."/>
            <person name="Liu W."/>
            <person name="Song Y."/>
            <person name="Salvetti E."/>
            <person name="Wrobel A."/>
            <person name="Rasinkangas P."/>
            <person name="Parkhill J."/>
            <person name="Rea M.C."/>
            <person name="O'Sullivan O."/>
            <person name="Ritari J."/>
            <person name="Douillard F.P."/>
            <person name="Paul Ross R."/>
            <person name="Yang R."/>
            <person name="Briner A.E."/>
            <person name="Felis G.E."/>
            <person name="de Vos W.M."/>
            <person name="Barrangou R."/>
            <person name="Klaenhammer T.R."/>
            <person name="Caufield P.W."/>
            <person name="Cui Y."/>
            <person name="Zhang H."/>
            <person name="O'Toole P.W."/>
        </authorList>
    </citation>
    <scope>NUCLEOTIDE SEQUENCE [LARGE SCALE GENOMIC DNA]</scope>
    <source>
        <strain evidence="2 3">DSM 18527</strain>
    </source>
</reference>
<dbReference type="eggNOG" id="COG0716">
    <property type="taxonomic scope" value="Bacteria"/>
</dbReference>
<dbReference type="AlphaFoldDB" id="A0A0R1XSE1"/>
<sequence>MANEKALIIYFSVSGNTKRAAEKLQQQTGADIYRLQPATPYPDDYDGVIAVGEKEKDNNIHPAIKGKLPNLAQYHKVYIGYPIWWQRPPMLIDSLFEQCDLAGKQIVAFATSAETPLADTLSEMKKLAKTAGATLVPA</sequence>
<dbReference type="RefSeq" id="WP_057002818.1">
    <property type="nucleotide sequence ID" value="NZ_AZGA01000070.1"/>
</dbReference>
<comment type="caution">
    <text evidence="2">The sequence shown here is derived from an EMBL/GenBank/DDBJ whole genome shotgun (WGS) entry which is preliminary data.</text>
</comment>
<dbReference type="GO" id="GO:0016651">
    <property type="term" value="F:oxidoreductase activity, acting on NAD(P)H"/>
    <property type="evidence" value="ECO:0007669"/>
    <property type="project" value="UniProtKB-ARBA"/>
</dbReference>
<dbReference type="PANTHER" id="PTHR39201">
    <property type="entry name" value="EXPORTED PROTEIN-RELATED"/>
    <property type="match status" value="1"/>
</dbReference>
<dbReference type="PANTHER" id="PTHR39201:SF1">
    <property type="entry name" value="FLAVODOXIN-LIKE DOMAIN-CONTAINING PROTEIN"/>
    <property type="match status" value="1"/>
</dbReference>
<dbReference type="Pfam" id="PF12682">
    <property type="entry name" value="Flavodoxin_4"/>
    <property type="match status" value="1"/>
</dbReference>
<dbReference type="EMBL" id="AZGA01000070">
    <property type="protein sequence ID" value="KRM32581.1"/>
    <property type="molecule type" value="Genomic_DNA"/>
</dbReference>